<protein>
    <submittedName>
        <fullName evidence="2">Uncharacterized protein</fullName>
    </submittedName>
</protein>
<feature type="region of interest" description="Disordered" evidence="1">
    <location>
        <begin position="43"/>
        <end position="70"/>
    </location>
</feature>
<evidence type="ECO:0000256" key="1">
    <source>
        <dbReference type="SAM" id="MobiDB-lite"/>
    </source>
</evidence>
<dbReference type="AlphaFoldDB" id="A0A0B7JNI0"/>
<reference evidence="2" key="1">
    <citation type="submission" date="2015-01" db="EMBL/GenBank/DDBJ databases">
        <authorList>
            <person name="Durling Mikael"/>
        </authorList>
    </citation>
    <scope>NUCLEOTIDE SEQUENCE</scope>
</reference>
<gene>
    <name evidence="2" type="ORF">BN869_000000141_1</name>
</gene>
<accession>A0A0B7JNI0</accession>
<dbReference type="PANTHER" id="PTHR40640">
    <property type="entry name" value="ANCHORED GLYCOPROTEIN, PUTATIVE (AFU_ORTHOLOGUE AFUA_8G04860)-RELATED"/>
    <property type="match status" value="1"/>
</dbReference>
<sequence>RHAPYASPTIASLVLSEDVFACVLNPDHSDRLCLRHSARSHLKPALGSSRRPRPLPGPPNTQQTELRSEGVSCRPNPPAWHIRVYFHSLFVTWIANRTAAGSLLAIEQRSAEKMGTCRSTRSQTTTTPAHLLLFRILLLCSLCTATKTTSARASTITAAPIFLPHYDQESWSMVRGSIMGINETASETTYTIFCPSSETETRPACGLALDFPFIIVGGPDTIMFHGTVTSMLTANLECDLDDTTAATCSGYTSFKPNYYSNRYSSGVTETSWTSTVSGTAVQWGTLTLAAVPTSKKEPLDVSLTVSAGFGPSPGDSNYATSPSKKGHGATLRVDLRLSALAGLAILLIAGYLW</sequence>
<name>A0A0B7JNI0_BIOOC</name>
<dbReference type="PANTHER" id="PTHR40640:SF1">
    <property type="entry name" value="ANCHORED GLYCOPROTEIN, PUTATIVE (AFU_ORTHOLOGUE AFUA_8G04860)-RELATED"/>
    <property type="match status" value="1"/>
</dbReference>
<organism evidence="2">
    <name type="scientific">Bionectria ochroleuca</name>
    <name type="common">Gliocladium roseum</name>
    <dbReference type="NCBI Taxonomy" id="29856"/>
    <lineage>
        <taxon>Eukaryota</taxon>
        <taxon>Fungi</taxon>
        <taxon>Dikarya</taxon>
        <taxon>Ascomycota</taxon>
        <taxon>Pezizomycotina</taxon>
        <taxon>Sordariomycetes</taxon>
        <taxon>Hypocreomycetidae</taxon>
        <taxon>Hypocreales</taxon>
        <taxon>Bionectriaceae</taxon>
        <taxon>Clonostachys</taxon>
    </lineage>
</organism>
<proteinExistence type="predicted"/>
<dbReference type="EMBL" id="CDPU01000001">
    <property type="protein sequence ID" value="CEO44086.1"/>
    <property type="molecule type" value="Genomic_DNA"/>
</dbReference>
<feature type="non-terminal residue" evidence="2">
    <location>
        <position position="1"/>
    </location>
</feature>
<evidence type="ECO:0000313" key="2">
    <source>
        <dbReference type="EMBL" id="CEO44086.1"/>
    </source>
</evidence>